<evidence type="ECO:0000313" key="1">
    <source>
        <dbReference type="EMBL" id="AKS41042.1"/>
    </source>
</evidence>
<dbReference type="SMART" id="SM00028">
    <property type="entry name" value="TPR"/>
    <property type="match status" value="5"/>
</dbReference>
<sequence length="681" mass="73791">MPIDPQLNDELKQLLGKKNFSEAASRCRRALESSPKDPDLLTMLALSELELGDRASALSHLETAVAADGQHSPSRFQLGRLLIGEDRADQAREHLTQCLIIDPNHAGARTLLARLKAARGQIEDARTGARTALRADPDHVPALVLMAELAMEDGNLEEARNQASRAARLAPGNPAAQMVLANVLERQGHLDFAAQALQNAIQASPDAVAPKRALAELLGRHGQDQQALDILESLIDAHPSRSDLRLMLARSLRRLRRIEPALAEYQWLIDDGQSGPALVVEAAECMAQAGRALEARTLITRESLGDRADARFLLARLDLADGNEDHARRVLLELADGDDARIARHARFLLADLLAEQGRADEAIKRLLQGEDADAEALWKAAGLASQVGDRAQEKACLERLLASAGVPEALRRRAASRLADLLDRAGDYSAAAEHLEQAAWRSAIELAEDAEEIVELALSAAEGSLPKVPVDDGRRAPLIVLGWPGSGREAVIDALAASSAVDALALQDWPARRQILLDALDKLDQGAPDEAAQRLVRRRYARRAGDRGDVASVTLESGVLFAPELIAALRAFPEARLVRVQADADDLEIYWKLSGFADTERMKAAYEQDRAQIDRLLEAWDRPVLELSMADWCAPQLPAIEQLMCGLELEADASQLDAAQRAVETAGLRPAGHAARYAGA</sequence>
<gene>
    <name evidence="1" type="ORF">WM2015_661</name>
</gene>
<dbReference type="InterPro" id="IPR011990">
    <property type="entry name" value="TPR-like_helical_dom_sf"/>
</dbReference>
<accession>A0A0K0XTU3</accession>
<dbReference type="Proteomes" id="UP000066624">
    <property type="component" value="Chromosome"/>
</dbReference>
<dbReference type="InterPro" id="IPR019734">
    <property type="entry name" value="TPR_rpt"/>
</dbReference>
<keyword evidence="2" id="KW-1185">Reference proteome</keyword>
<dbReference type="EMBL" id="CP012154">
    <property type="protein sequence ID" value="AKS41042.1"/>
    <property type="molecule type" value="Genomic_DNA"/>
</dbReference>
<dbReference type="KEGG" id="wma:WM2015_661"/>
<dbReference type="AlphaFoldDB" id="A0A0K0XTU3"/>
<dbReference type="SUPFAM" id="SSF48452">
    <property type="entry name" value="TPR-like"/>
    <property type="match status" value="2"/>
</dbReference>
<proteinExistence type="predicted"/>
<dbReference type="Gene3D" id="1.25.40.10">
    <property type="entry name" value="Tetratricopeptide repeat domain"/>
    <property type="match status" value="2"/>
</dbReference>
<protein>
    <submittedName>
        <fullName evidence="1">Uncharacterized protein</fullName>
    </submittedName>
</protein>
<dbReference type="STRING" id="1579979.WM2015_661"/>
<dbReference type="Pfam" id="PF14559">
    <property type="entry name" value="TPR_19"/>
    <property type="match status" value="2"/>
</dbReference>
<reference evidence="1 2" key="1">
    <citation type="submission" date="2015-07" db="EMBL/GenBank/DDBJ databases">
        <authorList>
            <person name="Noorani M."/>
        </authorList>
    </citation>
    <scope>NUCLEOTIDE SEQUENCE [LARGE SCALE GENOMIC DNA]</scope>
    <source>
        <strain evidence="1 2">KCTC 42284</strain>
    </source>
</reference>
<evidence type="ECO:0000313" key="2">
    <source>
        <dbReference type="Proteomes" id="UP000066624"/>
    </source>
</evidence>
<organism evidence="1 2">
    <name type="scientific">Wenzhouxiangella marina</name>
    <dbReference type="NCBI Taxonomy" id="1579979"/>
    <lineage>
        <taxon>Bacteria</taxon>
        <taxon>Pseudomonadati</taxon>
        <taxon>Pseudomonadota</taxon>
        <taxon>Gammaproteobacteria</taxon>
        <taxon>Chromatiales</taxon>
        <taxon>Wenzhouxiangellaceae</taxon>
        <taxon>Wenzhouxiangella</taxon>
    </lineage>
</organism>
<dbReference type="Pfam" id="PF13432">
    <property type="entry name" value="TPR_16"/>
    <property type="match status" value="2"/>
</dbReference>
<dbReference type="PANTHER" id="PTHR12558">
    <property type="entry name" value="CELL DIVISION CYCLE 16,23,27"/>
    <property type="match status" value="1"/>
</dbReference>
<dbReference type="RefSeq" id="WP_049724708.1">
    <property type="nucleotide sequence ID" value="NZ_CP012154.1"/>
</dbReference>
<dbReference type="OrthoDB" id="5769675at2"/>
<dbReference type="PROSITE" id="PS50005">
    <property type="entry name" value="TPR"/>
    <property type="match status" value="1"/>
</dbReference>
<dbReference type="PANTHER" id="PTHR12558:SF13">
    <property type="entry name" value="CELL DIVISION CYCLE PROTEIN 27 HOMOLOG"/>
    <property type="match status" value="1"/>
</dbReference>
<name>A0A0K0XTU3_9GAMM</name>